<dbReference type="Pfam" id="PF03662">
    <property type="entry name" value="Glyco_hydro_79n"/>
    <property type="match status" value="1"/>
</dbReference>
<keyword evidence="8" id="KW-0458">Lysosome</keyword>
<accession>A0A843VVX4</accession>
<evidence type="ECO:0000256" key="10">
    <source>
        <dbReference type="ARBA" id="ARBA00055929"/>
    </source>
</evidence>
<evidence type="ECO:0000256" key="11">
    <source>
        <dbReference type="SAM" id="SignalP"/>
    </source>
</evidence>
<dbReference type="PANTHER" id="PTHR14363">
    <property type="entry name" value="HEPARANASE-RELATED"/>
    <property type="match status" value="1"/>
</dbReference>
<dbReference type="EMBL" id="NMUH01002982">
    <property type="protein sequence ID" value="MQM03153.1"/>
    <property type="molecule type" value="Genomic_DNA"/>
</dbReference>
<gene>
    <name evidence="12" type="ORF">Taro_035929</name>
</gene>
<evidence type="ECO:0000256" key="4">
    <source>
        <dbReference type="ARBA" id="ARBA00022729"/>
    </source>
</evidence>
<evidence type="ECO:0000256" key="7">
    <source>
        <dbReference type="ARBA" id="ARBA00023180"/>
    </source>
</evidence>
<reference evidence="12" key="1">
    <citation type="submission" date="2017-07" db="EMBL/GenBank/DDBJ databases">
        <title>Taro Niue Genome Assembly and Annotation.</title>
        <authorList>
            <person name="Atibalentja N."/>
            <person name="Keating K."/>
            <person name="Fields C.J."/>
        </authorList>
    </citation>
    <scope>NUCLEOTIDE SEQUENCE</scope>
    <source>
        <strain evidence="12">Niue_2</strain>
        <tissue evidence="12">Leaf</tissue>
    </source>
</reference>
<evidence type="ECO:0000256" key="3">
    <source>
        <dbReference type="ARBA" id="ARBA00022525"/>
    </source>
</evidence>
<comment type="caution">
    <text evidence="12">The sequence shown here is derived from an EMBL/GenBank/DDBJ whole genome shotgun (WGS) entry which is preliminary data.</text>
</comment>
<evidence type="ECO:0000256" key="2">
    <source>
        <dbReference type="ARBA" id="ARBA00009800"/>
    </source>
</evidence>
<evidence type="ECO:0000313" key="13">
    <source>
        <dbReference type="Proteomes" id="UP000652761"/>
    </source>
</evidence>
<dbReference type="Proteomes" id="UP000652761">
    <property type="component" value="Unassembled WGS sequence"/>
</dbReference>
<sequence length="514" mass="56547">MALNFVFLLLFLFSSPASSLEEKVTLTVRSGTAIATTDRNFVCATLDWWPPEKCNYGQCPWGLVSILNLVGVGMHVGAFVFTFGSLRLRLGGSLQDQVVYGVGRCASDCPQFRSIAGQFGFSEGCLPMARWDHLNEFFGETGAVVTFGLNALRGRRKASVDRKDTLWVGQWNSSNAEDFVAYTISKGYWVESWEFGNELCGSGVSAKVEPVQYGQDMIALRQLLDKLYQNSPSGPPKLLAPGGFFDRQWFTQFLLTAGPRGVDAITHHVYNLGAGNDPRLIERIQDPYFLSQVAQTYGDVETTMRNLGGVFSAWVGEAGGAYNSGGRGVSHTFFDGFWYLDQLGMTCTFNHKVFCRQSLIGGNYGLLNTASFVPNPDYYGALLWHRLMGPAVLFVSHRGSPYLRAYAHCSKDKPGITLLLINMSNSTSFDVSSADDMGLYPSFHGEREEYHLSPRDGNIQSDEVLLNGTPLRLTSSLDIPDLKPNVVEGCSPIHLPPQTIAFVRMNGFLAPACA</sequence>
<dbReference type="GO" id="GO:0009505">
    <property type="term" value="C:plant-type cell wall"/>
    <property type="evidence" value="ECO:0007669"/>
    <property type="project" value="TreeGrafter"/>
</dbReference>
<proteinExistence type="inferred from homology"/>
<dbReference type="GO" id="GO:0005576">
    <property type="term" value="C:extracellular region"/>
    <property type="evidence" value="ECO:0007669"/>
    <property type="project" value="UniProtKB-SubCell"/>
</dbReference>
<dbReference type="InterPro" id="IPR005199">
    <property type="entry name" value="Glyco_hydro_79"/>
</dbReference>
<feature type="signal peptide" evidence="11">
    <location>
        <begin position="1"/>
        <end position="19"/>
    </location>
</feature>
<dbReference type="FunFam" id="3.20.20.80:FF:000023">
    <property type="entry name" value="heparanase-like protein 3"/>
    <property type="match status" value="1"/>
</dbReference>
<keyword evidence="7" id="KW-0325">Glycoprotein</keyword>
<feature type="chain" id="PRO_5032879207" description="Heparanase-like protein 1" evidence="11">
    <location>
        <begin position="20"/>
        <end position="514"/>
    </location>
</feature>
<dbReference type="SUPFAM" id="SSF51445">
    <property type="entry name" value="(Trans)glycosidases"/>
    <property type="match status" value="1"/>
</dbReference>
<dbReference type="PANTHER" id="PTHR14363:SF13">
    <property type="entry name" value="OS07G0598400 PROTEIN"/>
    <property type="match status" value="1"/>
</dbReference>
<evidence type="ECO:0000256" key="8">
    <source>
        <dbReference type="ARBA" id="ARBA00023228"/>
    </source>
</evidence>
<evidence type="ECO:0008006" key="14">
    <source>
        <dbReference type="Google" id="ProtNLM"/>
    </source>
</evidence>
<keyword evidence="6" id="KW-0472">Membrane</keyword>
<organism evidence="12 13">
    <name type="scientific">Colocasia esculenta</name>
    <name type="common">Wild taro</name>
    <name type="synonym">Arum esculentum</name>
    <dbReference type="NCBI Taxonomy" id="4460"/>
    <lineage>
        <taxon>Eukaryota</taxon>
        <taxon>Viridiplantae</taxon>
        <taxon>Streptophyta</taxon>
        <taxon>Embryophyta</taxon>
        <taxon>Tracheophyta</taxon>
        <taxon>Spermatophyta</taxon>
        <taxon>Magnoliopsida</taxon>
        <taxon>Liliopsida</taxon>
        <taxon>Araceae</taxon>
        <taxon>Aroideae</taxon>
        <taxon>Colocasieae</taxon>
        <taxon>Colocasia</taxon>
    </lineage>
</organism>
<dbReference type="InterPro" id="IPR017853">
    <property type="entry name" value="GH"/>
</dbReference>
<keyword evidence="4 11" id="KW-0732">Signal</keyword>
<evidence type="ECO:0000256" key="5">
    <source>
        <dbReference type="ARBA" id="ARBA00022801"/>
    </source>
</evidence>
<dbReference type="OrthoDB" id="726732at2759"/>
<comment type="subcellular location">
    <subcellularLocation>
        <location evidence="9">Lysosome membrane</location>
        <topology evidence="9">Peripheral membrane protein</topology>
    </subcellularLocation>
    <subcellularLocation>
        <location evidence="1">Secreted</location>
    </subcellularLocation>
</comment>
<evidence type="ECO:0000313" key="12">
    <source>
        <dbReference type="EMBL" id="MQM03153.1"/>
    </source>
</evidence>
<evidence type="ECO:0000256" key="6">
    <source>
        <dbReference type="ARBA" id="ARBA00023136"/>
    </source>
</evidence>
<dbReference type="Gene3D" id="3.20.20.80">
    <property type="entry name" value="Glycosidases"/>
    <property type="match status" value="1"/>
</dbReference>
<name>A0A843VVX4_COLES</name>
<dbReference type="GO" id="GO:0005765">
    <property type="term" value="C:lysosomal membrane"/>
    <property type="evidence" value="ECO:0007669"/>
    <property type="project" value="UniProtKB-SubCell"/>
</dbReference>
<dbReference type="GO" id="GO:0004566">
    <property type="term" value="F:beta-glucuronidase activity"/>
    <property type="evidence" value="ECO:0007669"/>
    <property type="project" value="TreeGrafter"/>
</dbReference>
<protein>
    <recommendedName>
        <fullName evidence="14">Heparanase-like protein 1</fullName>
    </recommendedName>
</protein>
<evidence type="ECO:0000256" key="9">
    <source>
        <dbReference type="ARBA" id="ARBA00023765"/>
    </source>
</evidence>
<keyword evidence="3" id="KW-0964">Secreted</keyword>
<evidence type="ECO:0000256" key="1">
    <source>
        <dbReference type="ARBA" id="ARBA00004613"/>
    </source>
</evidence>
<dbReference type="AlphaFoldDB" id="A0A843VVX4"/>
<keyword evidence="5" id="KW-0378">Hydrolase</keyword>
<comment type="function">
    <text evidence="10">Endoglycosidase which is a cell surface and extracellular matrix-degrading enzyme. Cleaves heparan sulfate proteoglycans (HSPGs) into heparan sulfate side chains and core proteoglycans.</text>
</comment>
<comment type="similarity">
    <text evidence="2">Belongs to the glycosyl hydrolase 79 family.</text>
</comment>
<keyword evidence="13" id="KW-1185">Reference proteome</keyword>